<accession>A0A101I2F4</accession>
<feature type="domain" description="Peptidase C39-like" evidence="1">
    <location>
        <begin position="211"/>
        <end position="361"/>
    </location>
</feature>
<dbReference type="EMBL" id="LGGX01000006">
    <property type="protein sequence ID" value="KUK87229.1"/>
    <property type="molecule type" value="Genomic_DNA"/>
</dbReference>
<dbReference type="AlphaFoldDB" id="A0A101I2F4"/>
<reference evidence="3" key="1">
    <citation type="journal article" date="2015" name="MBio">
        <title>Genome-Resolved Metagenomic Analysis Reveals Roles for Candidate Phyla and Other Microbial Community Members in Biogeochemical Transformations in Oil Reservoirs.</title>
        <authorList>
            <person name="Hu P."/>
            <person name="Tom L."/>
            <person name="Singh A."/>
            <person name="Thomas B.C."/>
            <person name="Baker B.J."/>
            <person name="Piceno Y.M."/>
            <person name="Andersen G.L."/>
            <person name="Banfield J.F."/>
        </authorList>
    </citation>
    <scope>NUCLEOTIDE SEQUENCE [LARGE SCALE GENOMIC DNA]</scope>
</reference>
<sequence length="882" mass="101646">MKKFLIFISLITFVTIFAQFEVPTLDKDFVQIQTAKEIALNKVKSIDSKYILNENPILLSYLDDHLYAYMFFFSYDRIVDFEILVDEIERMKESRQDGEVLSLKDKVGYIIISARKENNVILEYSKGVPYFITNWKNLKTHFKLEDGKTLYYGGFGRFFYEHKDSVFDLATYKTYRKIDYVKNEKVNPKWEKVFKGEYKISNSKSTGYIDNVPFVLWSYGCSPTSSSMIFSYYDTRGYGDFVDYYFTRYDNVTRSYKYNVPSAQRQLAILMNTDSMYEGGTSVYSIKPAHSTFTNTNHPYSFTLGQHIYGQTSDTFFYRYIKNEVDSVRPVHWAVLNYYYGGEYIGHSVVGIGYDDGGTDTLIQVHNTWDYTEPFWSLYTNVNGELSYSCVYEVKPAGGNSYRKGNLNIDNNIYIKGLKGKIYFKNISDSLFSTKLYWTNNNFSSTNFIGETFDTFSYFTPNVSGLVHISAEFYNSLSSIIATDGVYNPLNVKDYSDTNNLNIKSYTFDLNTTYDFDFVNGKLLVCSGTKGIFEVDLSDTTILSTYNLFSDGKDYRKLIQVDDSILILSTENYLYSVNMNSSFSKIDSFSAGGTVQDLDFKDGVIFLSTQTVFYLLNLKTDYTFENAGSFSEGSRKMYTSTAIVDSIFYLTDMLNGIYIMKTTYPSNGIVKISLLSTEYNESFCEVLDNNLYLAAGSSGIVKYDITDPLNPVFVENKNVGTLNRLSLVENGIVGYDNTRGFGIYTFDGLAELSSFFPQTRIEKILTDTLSRRVYISNTSDGLIFAKFSPYLSVDDERVYNDFKFEINQFVTRNLTFYYRTEKSFYGDLKIFDSLGRLIFSDKIYFKKDRKSLNLNLNVKSGIYFIKVKLPQKVFTKKFTFVN</sequence>
<organism evidence="2 3">
    <name type="scientific">candidate division TA06 bacterium 34_109</name>
    <dbReference type="NCBI Taxonomy" id="1635277"/>
    <lineage>
        <taxon>Bacteria</taxon>
        <taxon>Bacteria division TA06</taxon>
    </lineage>
</organism>
<gene>
    <name evidence="2" type="ORF">XE03_0837</name>
</gene>
<protein>
    <recommendedName>
        <fullName evidence="1">Peptidase C39-like domain-containing protein</fullName>
    </recommendedName>
</protein>
<dbReference type="InterPro" id="IPR026444">
    <property type="entry name" value="Secre_tail"/>
</dbReference>
<comment type="caution">
    <text evidence="2">The sequence shown here is derived from an EMBL/GenBank/DDBJ whole genome shotgun (WGS) entry which is preliminary data.</text>
</comment>
<evidence type="ECO:0000259" key="1">
    <source>
        <dbReference type="Pfam" id="PF13529"/>
    </source>
</evidence>
<evidence type="ECO:0000313" key="2">
    <source>
        <dbReference type="EMBL" id="KUK87229.1"/>
    </source>
</evidence>
<dbReference type="NCBIfam" id="TIGR04183">
    <property type="entry name" value="Por_Secre_tail"/>
    <property type="match status" value="1"/>
</dbReference>
<proteinExistence type="predicted"/>
<name>A0A101I2F4_UNCT6</name>
<dbReference type="Pfam" id="PF13529">
    <property type="entry name" value="Peptidase_C39_2"/>
    <property type="match status" value="1"/>
</dbReference>
<dbReference type="InterPro" id="IPR039564">
    <property type="entry name" value="Peptidase_C39-like"/>
</dbReference>
<evidence type="ECO:0000313" key="3">
    <source>
        <dbReference type="Proteomes" id="UP000053467"/>
    </source>
</evidence>
<dbReference type="Proteomes" id="UP000053467">
    <property type="component" value="Unassembled WGS sequence"/>
</dbReference>